<dbReference type="InterPro" id="IPR000055">
    <property type="entry name" value="Restrct_endonuc_typeI_TRD"/>
</dbReference>
<sequence length="461" mass="52362">MRAYKDSGIEWLGEIPEHWEVVKIKHIAEIITGKTPTLDSEWGDNMFFITPTDCDLDKKYVSSSLRKLSQNGIKNFDSLVIPKNSILVTCIASIGKVAINLEEVITNQQINSVIPNADLVLPDFIFYQLLATMPFAERYFCGYSILPILNKSEFSNIKIPLPPIEEQKAIADFLDSKCKLIETFIEKKQKLITLLNEKKQALINECVTKGLDKNVNFKDSGIEHLGAIPTHWKIKKLKYIVSLQNQKSGNIDSLVASLPQNDEYLCHSNDSASSRHSDLERSEREESHKNNNTNFRIGLENIESKTGKYIPTSEIVFEEDGIKFENGDILFGKLRPYLAKVFLADRGGICVSEFLVLRTKGANNHFLKFLMLSPLFIDIVDSSTYGTKMPRANWEFIGNLKIPLPPIEEQKQIAEFLDSEISKIDSIIEKIKKQIELIKEYKNSLINQAVCGRIEKINLCL</sequence>
<keyword evidence="3" id="KW-0238">DNA-binding</keyword>
<dbReference type="AlphaFoldDB" id="A0AAW3J4K9"/>
<feature type="domain" description="Type I restriction modification DNA specificity" evidence="5">
    <location>
        <begin position="16"/>
        <end position="183"/>
    </location>
</feature>
<protein>
    <recommendedName>
        <fullName evidence="5">Type I restriction modification DNA specificity domain-containing protein</fullName>
    </recommendedName>
</protein>
<dbReference type="InterPro" id="IPR052021">
    <property type="entry name" value="Type-I_RS_S_subunit"/>
</dbReference>
<accession>A0AAW3J4K9</accession>
<evidence type="ECO:0000313" key="7">
    <source>
        <dbReference type="Proteomes" id="UP000037800"/>
    </source>
</evidence>
<reference evidence="6 7" key="1">
    <citation type="submission" date="2014-06" db="EMBL/GenBank/DDBJ databases">
        <title>Helicobacter pullorum isolates in fresh chicken meat - phenotypic and genotypic features.</title>
        <authorList>
            <person name="Borges V."/>
            <person name="Santos A."/>
            <person name="Correia C.B."/>
            <person name="Saraiva M."/>
            <person name="Menard A."/>
            <person name="Vieira L."/>
            <person name="Sampaio D.A."/>
            <person name="Gomes J.P."/>
            <person name="Oleastro M."/>
        </authorList>
    </citation>
    <scope>NUCLEOTIDE SEQUENCE [LARGE SCALE GENOMIC DNA]</scope>
    <source>
        <strain evidence="6 7">229336/12</strain>
    </source>
</reference>
<comment type="caution">
    <text evidence="6">The sequence shown here is derived from an EMBL/GenBank/DDBJ whole genome shotgun (WGS) entry which is preliminary data.</text>
</comment>
<evidence type="ECO:0000259" key="5">
    <source>
        <dbReference type="Pfam" id="PF01420"/>
    </source>
</evidence>
<dbReference type="RefSeq" id="WP_060663163.1">
    <property type="nucleotide sequence ID" value="NZ_JNUR01000028.1"/>
</dbReference>
<dbReference type="Pfam" id="PF01420">
    <property type="entry name" value="Methylase_S"/>
    <property type="match status" value="2"/>
</dbReference>
<comment type="similarity">
    <text evidence="1">Belongs to the type-I restriction system S methylase family.</text>
</comment>
<evidence type="ECO:0000256" key="2">
    <source>
        <dbReference type="ARBA" id="ARBA00022747"/>
    </source>
</evidence>
<dbReference type="PANTHER" id="PTHR30408">
    <property type="entry name" value="TYPE-1 RESTRICTION ENZYME ECOKI SPECIFICITY PROTEIN"/>
    <property type="match status" value="1"/>
</dbReference>
<gene>
    <name evidence="6" type="ORF">HPU229336_04130</name>
</gene>
<evidence type="ECO:0000256" key="4">
    <source>
        <dbReference type="SAM" id="MobiDB-lite"/>
    </source>
</evidence>
<evidence type="ECO:0000313" key="6">
    <source>
        <dbReference type="EMBL" id="KPH50192.1"/>
    </source>
</evidence>
<dbReference type="PANTHER" id="PTHR30408:SF12">
    <property type="entry name" value="TYPE I RESTRICTION ENZYME MJAVIII SPECIFICITY SUBUNIT"/>
    <property type="match status" value="1"/>
</dbReference>
<name>A0AAW3J4K9_9HELI</name>
<evidence type="ECO:0000256" key="1">
    <source>
        <dbReference type="ARBA" id="ARBA00010923"/>
    </source>
</evidence>
<dbReference type="InterPro" id="IPR044946">
    <property type="entry name" value="Restrct_endonuc_typeI_TRD_sf"/>
</dbReference>
<feature type="region of interest" description="Disordered" evidence="4">
    <location>
        <begin position="269"/>
        <end position="291"/>
    </location>
</feature>
<dbReference type="Proteomes" id="UP000037800">
    <property type="component" value="Unassembled WGS sequence"/>
</dbReference>
<dbReference type="GO" id="GO:0009307">
    <property type="term" value="P:DNA restriction-modification system"/>
    <property type="evidence" value="ECO:0007669"/>
    <property type="project" value="UniProtKB-KW"/>
</dbReference>
<evidence type="ECO:0000256" key="3">
    <source>
        <dbReference type="ARBA" id="ARBA00023125"/>
    </source>
</evidence>
<feature type="domain" description="Type I restriction modification DNA specificity" evidence="5">
    <location>
        <begin position="318"/>
        <end position="436"/>
    </location>
</feature>
<dbReference type="GO" id="GO:0003677">
    <property type="term" value="F:DNA binding"/>
    <property type="evidence" value="ECO:0007669"/>
    <property type="project" value="UniProtKB-KW"/>
</dbReference>
<feature type="compositionally biased region" description="Basic and acidic residues" evidence="4">
    <location>
        <begin position="273"/>
        <end position="289"/>
    </location>
</feature>
<dbReference type="Gene3D" id="3.90.220.20">
    <property type="entry name" value="DNA methylase specificity domains"/>
    <property type="match status" value="2"/>
</dbReference>
<dbReference type="SUPFAM" id="SSF116734">
    <property type="entry name" value="DNA methylase specificity domain"/>
    <property type="match status" value="2"/>
</dbReference>
<proteinExistence type="inferred from homology"/>
<keyword evidence="2" id="KW-0680">Restriction system</keyword>
<dbReference type="EMBL" id="JNUR01000028">
    <property type="protein sequence ID" value="KPH50192.1"/>
    <property type="molecule type" value="Genomic_DNA"/>
</dbReference>
<organism evidence="6 7">
    <name type="scientific">Helicobacter pullorum</name>
    <dbReference type="NCBI Taxonomy" id="35818"/>
    <lineage>
        <taxon>Bacteria</taxon>
        <taxon>Pseudomonadati</taxon>
        <taxon>Campylobacterota</taxon>
        <taxon>Epsilonproteobacteria</taxon>
        <taxon>Campylobacterales</taxon>
        <taxon>Helicobacteraceae</taxon>
        <taxon>Helicobacter</taxon>
    </lineage>
</organism>